<gene>
    <name evidence="1" type="ORF">RO07_25105</name>
</gene>
<protein>
    <recommendedName>
        <fullName evidence="3">Hemagglutinin (DUF637)</fullName>
    </recommendedName>
</protein>
<accession>A0ABM6FRQ4</accession>
<evidence type="ECO:0000313" key="1">
    <source>
        <dbReference type="EMBL" id="APD13264.1"/>
    </source>
</evidence>
<name>A0ABM6FRQ4_PANPU</name>
<keyword evidence="2" id="KW-1185">Reference proteome</keyword>
<evidence type="ECO:0000313" key="2">
    <source>
        <dbReference type="Proteomes" id="UP000035086"/>
    </source>
</evidence>
<organism evidence="1 2">
    <name type="scientific">Pandoraea pulmonicola</name>
    <dbReference type="NCBI Taxonomy" id="93221"/>
    <lineage>
        <taxon>Bacteria</taxon>
        <taxon>Pseudomonadati</taxon>
        <taxon>Pseudomonadota</taxon>
        <taxon>Betaproteobacteria</taxon>
        <taxon>Burkholderiales</taxon>
        <taxon>Burkholderiaceae</taxon>
        <taxon>Pandoraea</taxon>
    </lineage>
</organism>
<sequence length="407" mass="42739">MAEKTDDPALKAQYLQEAKDWAEGGDSRALMHAAGGAIVAGLGGGNALGGALGAGLTSKLGKELNDLSKDPRKDERKRIQQDIAPQFAAAHPGMTVEQATQILADQLLRQVDTTAAAKGGWNQDAANYLNNYAAAHASETVGKDQWGNAVPLFGTAAGYQRNDSTIFSANPQTEIPPPALGFGSLGGYFKGVGQGLAETLGHPLDTIWGSLKGVYTTIADPVGTAKHLQDEVRNAVIQVGHGDFGPAGNNIGQQLDTTLIDSVTATGGGVLIGKVIPGVKDSKATAGTADATANNNFYRDGLPYDVRRIAYEADSRSLSNTVDKMRVSGSSEEAVARWAVDERNALKLQYRDISPPEFVAAVEARNVEKYGNKLGPTVEQLRQKGLSWTEIANAAARPGGQDLGFGK</sequence>
<dbReference type="RefSeq" id="WP_052266888.1">
    <property type="nucleotide sequence ID" value="NZ_CP010310.2"/>
</dbReference>
<reference evidence="1" key="1">
    <citation type="submission" date="2016-11" db="EMBL/GenBank/DDBJ databases">
        <title>Complete Genome Sequencing of Pandoraea pulmonicola DSM 16583.</title>
        <authorList>
            <person name="Chan K.-G."/>
        </authorList>
    </citation>
    <scope>NUCLEOTIDE SEQUENCE</scope>
    <source>
        <strain evidence="1">DSM 16583</strain>
    </source>
</reference>
<evidence type="ECO:0008006" key="3">
    <source>
        <dbReference type="Google" id="ProtNLM"/>
    </source>
</evidence>
<proteinExistence type="predicted"/>
<dbReference type="Proteomes" id="UP000035086">
    <property type="component" value="Chromosome"/>
</dbReference>
<dbReference type="EMBL" id="CP010310">
    <property type="protein sequence ID" value="APD13264.1"/>
    <property type="molecule type" value="Genomic_DNA"/>
</dbReference>